<feature type="domain" description="RsdA/BaiN/AoA(So)-like insert" evidence="5">
    <location>
        <begin position="187"/>
        <end position="352"/>
    </location>
</feature>
<accession>A0A6N6VUC6</accession>
<dbReference type="PANTHER" id="PTHR42887">
    <property type="entry name" value="OS12G0638800 PROTEIN"/>
    <property type="match status" value="1"/>
</dbReference>
<evidence type="ECO:0000259" key="5">
    <source>
        <dbReference type="Pfam" id="PF22780"/>
    </source>
</evidence>
<dbReference type="InterPro" id="IPR055178">
    <property type="entry name" value="RsdA/BaiN/AoA(So)-like_dom"/>
</dbReference>
<gene>
    <name evidence="6" type="ORF">GCL60_06700</name>
</gene>
<evidence type="ECO:0000256" key="2">
    <source>
        <dbReference type="ARBA" id="ARBA00022630"/>
    </source>
</evidence>
<dbReference type="NCBIfam" id="TIGR00275">
    <property type="entry name" value="aminoacetone oxidase family FAD-binding enzyme"/>
    <property type="match status" value="1"/>
</dbReference>
<name>A0A6N6VUC6_9BACT</name>
<organism evidence="6 7">
    <name type="scientific">Silvanigrella paludirubra</name>
    <dbReference type="NCBI Taxonomy" id="2499159"/>
    <lineage>
        <taxon>Bacteria</taxon>
        <taxon>Pseudomonadati</taxon>
        <taxon>Bdellovibrionota</taxon>
        <taxon>Oligoflexia</taxon>
        <taxon>Silvanigrellales</taxon>
        <taxon>Silvanigrellaceae</taxon>
        <taxon>Silvanigrella</taxon>
    </lineage>
</organism>
<dbReference type="InterPro" id="IPR057661">
    <property type="entry name" value="RsdA/BaiN/AoA(So)_Rossmann"/>
</dbReference>
<keyword evidence="7" id="KW-1185">Reference proteome</keyword>
<dbReference type="InterPro" id="IPR023166">
    <property type="entry name" value="BaiN-like_dom_sf"/>
</dbReference>
<dbReference type="SUPFAM" id="SSF160996">
    <property type="entry name" value="HI0933 insert domain-like"/>
    <property type="match status" value="1"/>
</dbReference>
<comment type="caution">
    <text evidence="6">The sequence shown here is derived from an EMBL/GenBank/DDBJ whole genome shotgun (WGS) entry which is preliminary data.</text>
</comment>
<sequence>MEEWDFVVIGGGAAGFFGAIACAEAYQEAKVLILEATARVLTKVKISGGGRCNVTHHQYEPKQLVTYYPRGQKELVGPFHRFQPKDTVSWFKEHGVELKVEDDGRMFPITNDSQTIVDCLLNTARESGVLLRKNKLVENIVKVTDGYELIVKSEERIFAKNILLATGSMPYGVSLAEKLSHKLISPVPSLFTFQIKDPLLDDLPGISFPQVKIILKIEGVSKDFIQEGPCLITHWGLSGPAILKLSAFAARELYQSKYKASIIVNWQGNLKSDNALQILEKCKKNSPKKKIINENPFQCVKRFWDSLLKVSGIDENQIYADVTKKQLIDLANKVTQTKLDVSGKGVFKDEFVTAGGVTRDEIDFRNMESKIHPGLYFAGETIDIDGITGGFNFQNAWTGGWLAGNDIAKKLKLSIS</sequence>
<dbReference type="EMBL" id="WFLM01000002">
    <property type="protein sequence ID" value="KAB8039945.1"/>
    <property type="molecule type" value="Genomic_DNA"/>
</dbReference>
<dbReference type="InterPro" id="IPR004792">
    <property type="entry name" value="BaiN-like"/>
</dbReference>
<dbReference type="SUPFAM" id="SSF51905">
    <property type="entry name" value="FAD/NAD(P)-binding domain"/>
    <property type="match status" value="1"/>
</dbReference>
<feature type="domain" description="RsdA/BaiN/AoA(So)-like Rossmann fold-like" evidence="4">
    <location>
        <begin position="5"/>
        <end position="405"/>
    </location>
</feature>
<dbReference type="AlphaFoldDB" id="A0A6N6VUC6"/>
<evidence type="ECO:0000256" key="3">
    <source>
        <dbReference type="ARBA" id="ARBA00022827"/>
    </source>
</evidence>
<evidence type="ECO:0000259" key="4">
    <source>
        <dbReference type="Pfam" id="PF03486"/>
    </source>
</evidence>
<dbReference type="Gene3D" id="3.50.50.60">
    <property type="entry name" value="FAD/NAD(P)-binding domain"/>
    <property type="match status" value="1"/>
</dbReference>
<evidence type="ECO:0000313" key="7">
    <source>
        <dbReference type="Proteomes" id="UP000437748"/>
    </source>
</evidence>
<dbReference type="Proteomes" id="UP000437748">
    <property type="component" value="Unassembled WGS sequence"/>
</dbReference>
<dbReference type="Gene3D" id="1.10.8.260">
    <property type="entry name" value="HI0933 insert domain-like"/>
    <property type="match status" value="1"/>
</dbReference>
<protein>
    <submittedName>
        <fullName evidence="6">Aminoacetone oxidase family FAD-binding enzyme</fullName>
    </submittedName>
</protein>
<proteinExistence type="predicted"/>
<comment type="cofactor">
    <cofactor evidence="1">
        <name>FAD</name>
        <dbReference type="ChEBI" id="CHEBI:57692"/>
    </cofactor>
</comment>
<evidence type="ECO:0000256" key="1">
    <source>
        <dbReference type="ARBA" id="ARBA00001974"/>
    </source>
</evidence>
<dbReference type="Gene3D" id="2.40.30.10">
    <property type="entry name" value="Translation factors"/>
    <property type="match status" value="1"/>
</dbReference>
<dbReference type="Pfam" id="PF22780">
    <property type="entry name" value="HI0933_like_1st"/>
    <property type="match status" value="1"/>
</dbReference>
<reference evidence="6 7" key="1">
    <citation type="submission" date="2019-10" db="EMBL/GenBank/DDBJ databases">
        <title>New species of Slilvanegrellaceae.</title>
        <authorList>
            <person name="Pitt A."/>
            <person name="Hahn M.W."/>
        </authorList>
    </citation>
    <scope>NUCLEOTIDE SEQUENCE [LARGE SCALE GENOMIC DNA]</scope>
    <source>
        <strain evidence="6 7">SP-Ram-0.45-NSY-1</strain>
    </source>
</reference>
<dbReference type="PANTHER" id="PTHR42887:SF2">
    <property type="entry name" value="OS12G0638800 PROTEIN"/>
    <property type="match status" value="1"/>
</dbReference>
<dbReference type="RefSeq" id="WP_153419595.1">
    <property type="nucleotide sequence ID" value="NZ_WFLM01000002.1"/>
</dbReference>
<dbReference type="InterPro" id="IPR036188">
    <property type="entry name" value="FAD/NAD-bd_sf"/>
</dbReference>
<keyword evidence="2" id="KW-0285">Flavoprotein</keyword>
<evidence type="ECO:0000313" key="6">
    <source>
        <dbReference type="EMBL" id="KAB8039945.1"/>
    </source>
</evidence>
<keyword evidence="3" id="KW-0274">FAD</keyword>
<dbReference type="PRINTS" id="PR00368">
    <property type="entry name" value="FADPNR"/>
</dbReference>
<dbReference type="PRINTS" id="PR00411">
    <property type="entry name" value="PNDRDTASEI"/>
</dbReference>
<dbReference type="Pfam" id="PF03486">
    <property type="entry name" value="HI0933_like"/>
    <property type="match status" value="1"/>
</dbReference>
<dbReference type="OrthoDB" id="9773233at2"/>